<evidence type="ECO:0000256" key="10">
    <source>
        <dbReference type="RuleBase" id="RU000578"/>
    </source>
</evidence>
<keyword evidence="5 9" id="KW-0235">DNA replication</keyword>
<feature type="domain" description="RecF/RecN/SMC N-terminal" evidence="11">
    <location>
        <begin position="7"/>
        <end position="347"/>
    </location>
</feature>
<evidence type="ECO:0000256" key="1">
    <source>
        <dbReference type="ARBA" id="ARBA00004496"/>
    </source>
</evidence>
<evidence type="ECO:0000256" key="9">
    <source>
        <dbReference type="HAMAP-Rule" id="MF_00365"/>
    </source>
</evidence>
<organism evidence="12 13">
    <name type="scientific">Rhodoplanes serenus</name>
    <dbReference type="NCBI Taxonomy" id="200615"/>
    <lineage>
        <taxon>Bacteria</taxon>
        <taxon>Pseudomonadati</taxon>
        <taxon>Pseudomonadota</taxon>
        <taxon>Alphaproteobacteria</taxon>
        <taxon>Hyphomicrobiales</taxon>
        <taxon>Nitrobacteraceae</taxon>
        <taxon>Rhodoplanes</taxon>
    </lineage>
</organism>
<evidence type="ECO:0000313" key="13">
    <source>
        <dbReference type="Proteomes" id="UP000289200"/>
    </source>
</evidence>
<comment type="subcellular location">
    <subcellularLocation>
        <location evidence="1 9 10">Cytoplasm</location>
    </subcellularLocation>
</comment>
<dbReference type="GO" id="GO:0006260">
    <property type="term" value="P:DNA replication"/>
    <property type="evidence" value="ECO:0007669"/>
    <property type="project" value="UniProtKB-UniRule"/>
</dbReference>
<name>A0A447CR82_9BRAD</name>
<keyword evidence="9 10" id="KW-0742">SOS response</keyword>
<evidence type="ECO:0000256" key="6">
    <source>
        <dbReference type="ARBA" id="ARBA00022741"/>
    </source>
</evidence>
<dbReference type="InterPro" id="IPR003395">
    <property type="entry name" value="RecF/RecN/SMC_N"/>
</dbReference>
<comment type="similarity">
    <text evidence="2 9 10">Belongs to the RecF family.</text>
</comment>
<evidence type="ECO:0000259" key="11">
    <source>
        <dbReference type="Pfam" id="PF02463"/>
    </source>
</evidence>
<dbReference type="NCBIfam" id="TIGR00611">
    <property type="entry name" value="recf"/>
    <property type="match status" value="1"/>
</dbReference>
<dbReference type="EMBL" id="UWOC01000050">
    <property type="protein sequence ID" value="VCU07709.1"/>
    <property type="molecule type" value="Genomic_DNA"/>
</dbReference>
<dbReference type="AlphaFoldDB" id="A0A447CR82"/>
<dbReference type="InterPro" id="IPR018078">
    <property type="entry name" value="DNA-binding_RecF_CS"/>
</dbReference>
<keyword evidence="9 10" id="KW-0227">DNA damage</keyword>
<dbReference type="Pfam" id="PF02463">
    <property type="entry name" value="SMC_N"/>
    <property type="match status" value="1"/>
</dbReference>
<dbReference type="PROSITE" id="PS00618">
    <property type="entry name" value="RECF_2"/>
    <property type="match status" value="1"/>
</dbReference>
<evidence type="ECO:0000256" key="7">
    <source>
        <dbReference type="ARBA" id="ARBA00022840"/>
    </source>
</evidence>
<gene>
    <name evidence="9 12" type="primary">recF</name>
    <name evidence="12" type="ORF">RHODGE_RHODGE_00791</name>
</gene>
<dbReference type="Gene3D" id="1.20.1050.90">
    <property type="entry name" value="RecF/RecN/SMC, N-terminal domain"/>
    <property type="match status" value="1"/>
</dbReference>
<evidence type="ECO:0000256" key="5">
    <source>
        <dbReference type="ARBA" id="ARBA00022705"/>
    </source>
</evidence>
<dbReference type="InterPro" id="IPR001238">
    <property type="entry name" value="DNA-binding_RecF"/>
</dbReference>
<dbReference type="InterPro" id="IPR027417">
    <property type="entry name" value="P-loop_NTPase"/>
</dbReference>
<evidence type="ECO:0000256" key="3">
    <source>
        <dbReference type="ARBA" id="ARBA00020170"/>
    </source>
</evidence>
<feature type="binding site" evidence="9">
    <location>
        <begin position="34"/>
        <end position="41"/>
    </location>
    <ligand>
        <name>ATP</name>
        <dbReference type="ChEBI" id="CHEBI:30616"/>
    </ligand>
</feature>
<dbReference type="GO" id="GO:0005737">
    <property type="term" value="C:cytoplasm"/>
    <property type="evidence" value="ECO:0007669"/>
    <property type="project" value="UniProtKB-SubCell"/>
</dbReference>
<evidence type="ECO:0000256" key="2">
    <source>
        <dbReference type="ARBA" id="ARBA00008016"/>
    </source>
</evidence>
<dbReference type="SUPFAM" id="SSF52540">
    <property type="entry name" value="P-loop containing nucleoside triphosphate hydrolases"/>
    <property type="match status" value="1"/>
</dbReference>
<dbReference type="InterPro" id="IPR042174">
    <property type="entry name" value="RecF_2"/>
</dbReference>
<dbReference type="Proteomes" id="UP000289200">
    <property type="component" value="Unassembled WGS sequence"/>
</dbReference>
<dbReference type="HAMAP" id="MF_00365">
    <property type="entry name" value="RecF"/>
    <property type="match status" value="1"/>
</dbReference>
<comment type="caution">
    <text evidence="12">The sequence shown here is derived from an EMBL/GenBank/DDBJ whole genome shotgun (WGS) entry which is preliminary data.</text>
</comment>
<dbReference type="GO" id="GO:0005524">
    <property type="term" value="F:ATP binding"/>
    <property type="evidence" value="ECO:0007669"/>
    <property type="project" value="UniProtKB-UniRule"/>
</dbReference>
<dbReference type="RefSeq" id="WP_129607859.1">
    <property type="nucleotide sequence ID" value="NZ_UWOC01000050.1"/>
</dbReference>
<proteinExistence type="inferred from homology"/>
<sequence length="388" mass="40750">MTLAPQILRLGLTDFRSWRAATLTVERRLVVLTGPNGAGKTNILEAISFLAPGRGLRRATLDAVARDEGAGTWAVAAEVEGALGLATLGTGLAAPAGAEGGHARKCRIDREPVGSATAFADHLRLVWLVPAMDGLFVGPAAERRRFLDRLVLAVHPDHGSRVSALDRALRGRNRLLESPTPDPHWLDAAEHEVAELAVAVAVARAETVQRLAAALAARRDGPFPTAGLALDGWMEAAARDRPALALEDEYRARLRDGRPRDAAAGRTLDGPHLTDLAVTFLPKGVAARDASTGEQKALLIALVLAHAELVATMTGIAPLVLLDEVVAHLDPGRREALFGALGALGAQVWMAGADPAAFAAIAADADLFEVTPGQVRRPEAPARLAGRP</sequence>
<keyword evidence="9 10" id="KW-0234">DNA repair</keyword>
<dbReference type="GO" id="GO:0009432">
    <property type="term" value="P:SOS response"/>
    <property type="evidence" value="ECO:0007669"/>
    <property type="project" value="UniProtKB-UniRule"/>
</dbReference>
<protein>
    <recommendedName>
        <fullName evidence="3 9">DNA replication and repair protein RecF</fullName>
    </recommendedName>
</protein>
<accession>A0A447CR82</accession>
<keyword evidence="4 9" id="KW-0963">Cytoplasm</keyword>
<keyword evidence="6 9" id="KW-0547">Nucleotide-binding</keyword>
<comment type="function">
    <text evidence="9 10">The RecF protein is involved in DNA metabolism; it is required for DNA replication and normal SOS inducibility. RecF binds preferentially to single-stranded, linear DNA. It also seems to bind ATP.</text>
</comment>
<dbReference type="PANTHER" id="PTHR32182:SF0">
    <property type="entry name" value="DNA REPLICATION AND REPAIR PROTEIN RECF"/>
    <property type="match status" value="1"/>
</dbReference>
<dbReference type="GO" id="GO:0000731">
    <property type="term" value="P:DNA synthesis involved in DNA repair"/>
    <property type="evidence" value="ECO:0007669"/>
    <property type="project" value="TreeGrafter"/>
</dbReference>
<evidence type="ECO:0000313" key="12">
    <source>
        <dbReference type="EMBL" id="VCU07709.1"/>
    </source>
</evidence>
<dbReference type="PANTHER" id="PTHR32182">
    <property type="entry name" value="DNA REPLICATION AND REPAIR PROTEIN RECF"/>
    <property type="match status" value="1"/>
</dbReference>
<keyword evidence="8 9" id="KW-0238">DNA-binding</keyword>
<evidence type="ECO:0000256" key="4">
    <source>
        <dbReference type="ARBA" id="ARBA00022490"/>
    </source>
</evidence>
<dbReference type="Gene3D" id="3.40.50.300">
    <property type="entry name" value="P-loop containing nucleotide triphosphate hydrolases"/>
    <property type="match status" value="1"/>
</dbReference>
<keyword evidence="7 9" id="KW-0067">ATP-binding</keyword>
<dbReference type="GO" id="GO:0003697">
    <property type="term" value="F:single-stranded DNA binding"/>
    <property type="evidence" value="ECO:0007669"/>
    <property type="project" value="UniProtKB-UniRule"/>
</dbReference>
<dbReference type="PROSITE" id="PS00617">
    <property type="entry name" value="RECF_1"/>
    <property type="match status" value="1"/>
</dbReference>
<evidence type="ECO:0000256" key="8">
    <source>
        <dbReference type="ARBA" id="ARBA00023125"/>
    </source>
</evidence>
<dbReference type="OrthoDB" id="9803889at2"/>
<reference evidence="13" key="1">
    <citation type="submission" date="2018-10" db="EMBL/GenBank/DDBJ databases">
        <authorList>
            <person name="Peiro R."/>
            <person name="Begona"/>
            <person name="Cbmso G."/>
            <person name="Lopez M."/>
            <person name="Gonzalez S."/>
            <person name="Sacristan E."/>
            <person name="Castillo E."/>
        </authorList>
    </citation>
    <scope>NUCLEOTIDE SEQUENCE [LARGE SCALE GENOMIC DNA]</scope>
</reference>
<dbReference type="GO" id="GO:0006302">
    <property type="term" value="P:double-strand break repair"/>
    <property type="evidence" value="ECO:0007669"/>
    <property type="project" value="TreeGrafter"/>
</dbReference>
<keyword evidence="13" id="KW-1185">Reference proteome</keyword>